<evidence type="ECO:0000256" key="5">
    <source>
        <dbReference type="ARBA" id="ARBA00022927"/>
    </source>
</evidence>
<proteinExistence type="inferred from homology"/>
<keyword evidence="4" id="KW-0964">Secreted</keyword>
<dbReference type="Gene3D" id="1.20.58.90">
    <property type="match status" value="1"/>
</dbReference>
<evidence type="ECO:0000256" key="3">
    <source>
        <dbReference type="ARBA" id="ARBA00022448"/>
    </source>
</evidence>
<evidence type="ECO:0000256" key="7">
    <source>
        <dbReference type="ARBA" id="ARBA00035658"/>
    </source>
</evidence>
<dbReference type="Pfam" id="PF09392">
    <property type="entry name" value="T3SS_needle_F"/>
    <property type="match status" value="1"/>
</dbReference>
<dbReference type="GO" id="GO:0030257">
    <property type="term" value="C:type III protein secretion system complex"/>
    <property type="evidence" value="ECO:0007669"/>
    <property type="project" value="InterPro"/>
</dbReference>
<dbReference type="InterPro" id="IPR011841">
    <property type="entry name" value="T3SS_needle_YscF"/>
</dbReference>
<dbReference type="InterPro" id="IPR037203">
    <property type="entry name" value="T3SS_needle-like_sf"/>
</dbReference>
<keyword evidence="6" id="KW-0843">Virulence</keyword>
<gene>
    <name evidence="8" type="ORF">E2R62_11460</name>
</gene>
<organism evidence="8">
    <name type="scientific">Citrobacter rodentium</name>
    <dbReference type="NCBI Taxonomy" id="67825"/>
    <lineage>
        <taxon>Bacteria</taxon>
        <taxon>Pseudomonadati</taxon>
        <taxon>Pseudomonadota</taxon>
        <taxon>Gammaproteobacteria</taxon>
        <taxon>Enterobacterales</taxon>
        <taxon>Enterobacteriaceae</taxon>
        <taxon>Citrobacter</taxon>
    </lineage>
</organism>
<sequence>MNLTQITEDMGNIADTLAEPVPKLLSNPDLVNDPQKMLQLSFSINQFSSYINLESGMIKTVKDLISTISNRTF</sequence>
<name>A0A482PHF4_CITRO</name>
<dbReference type="GO" id="GO:0030254">
    <property type="term" value="P:protein secretion by the type III secretion system"/>
    <property type="evidence" value="ECO:0007669"/>
    <property type="project" value="InterPro"/>
</dbReference>
<accession>A0A482PHF4</accession>
<dbReference type="InterPro" id="IPR021123">
    <property type="entry name" value="T3SS_needle-like"/>
</dbReference>
<keyword evidence="3" id="KW-0813">Transport</keyword>
<comment type="subcellular location">
    <subcellularLocation>
        <location evidence="1">Cell surface</location>
    </subcellularLocation>
    <subcellularLocation>
        <location evidence="2">Secreted</location>
    </subcellularLocation>
</comment>
<comment type="similarity">
    <text evidence="7">Belongs to the SctF family.</text>
</comment>
<dbReference type="RefSeq" id="WP_012907103.1">
    <property type="nucleotide sequence ID" value="NZ_CAJTBI010000051.1"/>
</dbReference>
<dbReference type="NCBIfam" id="TIGR02105">
    <property type="entry name" value="III_needle"/>
    <property type="match status" value="1"/>
</dbReference>
<dbReference type="GO" id="GO:0009986">
    <property type="term" value="C:cell surface"/>
    <property type="evidence" value="ECO:0007669"/>
    <property type="project" value="UniProtKB-SubCell"/>
</dbReference>
<reference evidence="8" key="1">
    <citation type="submission" date="2019-03" db="EMBL/GenBank/DDBJ databases">
        <title>Complete genome sequence of enteropathogenic Citrobacter rodentium strain DBS100.</title>
        <authorList>
            <person name="Popov G."/>
            <person name="Fiebig A."/>
            <person name="Shideler S."/>
            <person name="Coombes B."/>
            <person name="Savchenko A."/>
        </authorList>
    </citation>
    <scope>NUCLEOTIDE SEQUENCE</scope>
    <source>
        <strain evidence="8">DBS100</strain>
    </source>
</reference>
<dbReference type="AlphaFoldDB" id="A0A482PHF4"/>
<keyword evidence="5" id="KW-0653">Protein transport</keyword>
<evidence type="ECO:0000256" key="2">
    <source>
        <dbReference type="ARBA" id="ARBA00004613"/>
    </source>
</evidence>
<evidence type="ECO:0000313" key="8">
    <source>
        <dbReference type="EMBL" id="QBY29413.1"/>
    </source>
</evidence>
<dbReference type="EMBL" id="CP038008">
    <property type="protein sequence ID" value="QBY29413.1"/>
    <property type="molecule type" value="Genomic_DNA"/>
</dbReference>
<protein>
    <submittedName>
        <fullName evidence="8">EscF/YscF/HrpA family type III secretion system needle major subunit</fullName>
    </submittedName>
</protein>
<dbReference type="SUPFAM" id="SSF140129">
    <property type="entry name" value="MxiH-like"/>
    <property type="match status" value="1"/>
</dbReference>
<evidence type="ECO:0000256" key="6">
    <source>
        <dbReference type="ARBA" id="ARBA00023026"/>
    </source>
</evidence>
<evidence type="ECO:0000256" key="1">
    <source>
        <dbReference type="ARBA" id="ARBA00004241"/>
    </source>
</evidence>
<evidence type="ECO:0000256" key="4">
    <source>
        <dbReference type="ARBA" id="ARBA00022525"/>
    </source>
</evidence>
<dbReference type="GO" id="GO:0005576">
    <property type="term" value="C:extracellular region"/>
    <property type="evidence" value="ECO:0007669"/>
    <property type="project" value="UniProtKB-SubCell"/>
</dbReference>